<proteinExistence type="predicted"/>
<dbReference type="AlphaFoldDB" id="A0A699UU12"/>
<protein>
    <submittedName>
        <fullName evidence="1">Uncharacterized protein</fullName>
    </submittedName>
</protein>
<dbReference type="EMBL" id="BKCJ011355646">
    <property type="protein sequence ID" value="GFD24836.1"/>
    <property type="molecule type" value="Genomic_DNA"/>
</dbReference>
<sequence length="58" mass="6536">MRVLTDPAETGAVTLALPQDVQGEAYDYPDTFLQKRVHRIDRRPPTQAMLKDALALLK</sequence>
<accession>A0A699UU12</accession>
<gene>
    <name evidence="1" type="ORF">Tci_896805</name>
</gene>
<reference evidence="1" key="1">
    <citation type="journal article" date="2019" name="Sci. Rep.">
        <title>Draft genome of Tanacetum cinerariifolium, the natural source of mosquito coil.</title>
        <authorList>
            <person name="Yamashiro T."/>
            <person name="Shiraishi A."/>
            <person name="Satake H."/>
            <person name="Nakayama K."/>
        </authorList>
    </citation>
    <scope>NUCLEOTIDE SEQUENCE</scope>
</reference>
<name>A0A699UU12_TANCI</name>
<feature type="non-terminal residue" evidence="1">
    <location>
        <position position="58"/>
    </location>
</feature>
<organism evidence="1">
    <name type="scientific">Tanacetum cinerariifolium</name>
    <name type="common">Dalmatian daisy</name>
    <name type="synonym">Chrysanthemum cinerariifolium</name>
    <dbReference type="NCBI Taxonomy" id="118510"/>
    <lineage>
        <taxon>Eukaryota</taxon>
        <taxon>Viridiplantae</taxon>
        <taxon>Streptophyta</taxon>
        <taxon>Embryophyta</taxon>
        <taxon>Tracheophyta</taxon>
        <taxon>Spermatophyta</taxon>
        <taxon>Magnoliopsida</taxon>
        <taxon>eudicotyledons</taxon>
        <taxon>Gunneridae</taxon>
        <taxon>Pentapetalae</taxon>
        <taxon>asterids</taxon>
        <taxon>campanulids</taxon>
        <taxon>Asterales</taxon>
        <taxon>Asteraceae</taxon>
        <taxon>Asteroideae</taxon>
        <taxon>Anthemideae</taxon>
        <taxon>Anthemidinae</taxon>
        <taxon>Tanacetum</taxon>
    </lineage>
</organism>
<evidence type="ECO:0000313" key="1">
    <source>
        <dbReference type="EMBL" id="GFD24836.1"/>
    </source>
</evidence>
<comment type="caution">
    <text evidence="1">The sequence shown here is derived from an EMBL/GenBank/DDBJ whole genome shotgun (WGS) entry which is preliminary data.</text>
</comment>